<evidence type="ECO:0000313" key="3">
    <source>
        <dbReference type="Proteomes" id="UP000487268"/>
    </source>
</evidence>
<dbReference type="AlphaFoldDB" id="A0A7K0BXW6"/>
<keyword evidence="3" id="KW-1185">Reference proteome</keyword>
<evidence type="ECO:0000259" key="1">
    <source>
        <dbReference type="PROSITE" id="PS50222"/>
    </source>
</evidence>
<evidence type="ECO:0000313" key="2">
    <source>
        <dbReference type="EMBL" id="MQY06023.1"/>
    </source>
</evidence>
<dbReference type="InterPro" id="IPR002048">
    <property type="entry name" value="EF_hand_dom"/>
</dbReference>
<dbReference type="GO" id="GO:0005509">
    <property type="term" value="F:calcium ion binding"/>
    <property type="evidence" value="ECO:0007669"/>
    <property type="project" value="InterPro"/>
</dbReference>
<organism evidence="2 3">
    <name type="scientific">Actinomadura macrotermitis</name>
    <dbReference type="NCBI Taxonomy" id="2585200"/>
    <lineage>
        <taxon>Bacteria</taxon>
        <taxon>Bacillati</taxon>
        <taxon>Actinomycetota</taxon>
        <taxon>Actinomycetes</taxon>
        <taxon>Streptosporangiales</taxon>
        <taxon>Thermomonosporaceae</taxon>
        <taxon>Actinomadura</taxon>
    </lineage>
</organism>
<dbReference type="RefSeq" id="WP_153534412.1">
    <property type="nucleotide sequence ID" value="NZ_WEGH01000002.1"/>
</dbReference>
<name>A0A7K0BXW6_9ACTN</name>
<dbReference type="PROSITE" id="PS50222">
    <property type="entry name" value="EF_HAND_2"/>
    <property type="match status" value="1"/>
</dbReference>
<protein>
    <recommendedName>
        <fullName evidence="1">EF-hand domain-containing protein</fullName>
    </recommendedName>
</protein>
<dbReference type="OrthoDB" id="3390084at2"/>
<sequence>MTFTLLVWHEPAPISREQAAGTDLAGLAPGPAVAAFADEFGKLRPEAAPEVVEDRYARVTLAPENVDELSTEVFALARAHGLVCWDPERELVHNPGPAGVYEGMQLHTGDGLIVLDPDLGLIRDALARLGPGNPFAALVVFGRHFVQASPEEGGFELEYKDSVKGVLYRTHVGDVAEVQRAFQEYAMDGRGFLERHDWAEV</sequence>
<dbReference type="EMBL" id="WEGH01000002">
    <property type="protein sequence ID" value="MQY06023.1"/>
    <property type="molecule type" value="Genomic_DNA"/>
</dbReference>
<proteinExistence type="predicted"/>
<gene>
    <name evidence="2" type="ORF">ACRB68_41030</name>
</gene>
<comment type="caution">
    <text evidence="2">The sequence shown here is derived from an EMBL/GenBank/DDBJ whole genome shotgun (WGS) entry which is preliminary data.</text>
</comment>
<reference evidence="2 3" key="1">
    <citation type="submission" date="2019-10" db="EMBL/GenBank/DDBJ databases">
        <title>Actinomadura rubteroloni sp. nov. and Actinomadura macrotermitis sp. nov., isolated from the gut of fungus growing-termite Macrotermes natalensis.</title>
        <authorList>
            <person name="Benndorf R."/>
            <person name="Martin K."/>
            <person name="Kuefner M."/>
            <person name="De Beer W."/>
            <person name="Kaster A.-K."/>
            <person name="Vollmers J."/>
            <person name="Poulsen M."/>
            <person name="Beemelmanns C."/>
        </authorList>
    </citation>
    <scope>NUCLEOTIDE SEQUENCE [LARGE SCALE GENOMIC DNA]</scope>
    <source>
        <strain evidence="2 3">RB68</strain>
    </source>
</reference>
<accession>A0A7K0BXW6</accession>
<dbReference type="Proteomes" id="UP000487268">
    <property type="component" value="Unassembled WGS sequence"/>
</dbReference>
<feature type="domain" description="EF-hand" evidence="1">
    <location>
        <begin position="173"/>
        <end position="201"/>
    </location>
</feature>